<protein>
    <submittedName>
        <fullName evidence="1">Uncharacterized protein</fullName>
    </submittedName>
</protein>
<evidence type="ECO:0000313" key="2">
    <source>
        <dbReference type="Proteomes" id="UP001054945"/>
    </source>
</evidence>
<keyword evidence="2" id="KW-1185">Reference proteome</keyword>
<reference evidence="1 2" key="1">
    <citation type="submission" date="2021-06" db="EMBL/GenBank/DDBJ databases">
        <title>Caerostris extrusa draft genome.</title>
        <authorList>
            <person name="Kono N."/>
            <person name="Arakawa K."/>
        </authorList>
    </citation>
    <scope>NUCLEOTIDE SEQUENCE [LARGE SCALE GENOMIC DNA]</scope>
</reference>
<proteinExistence type="predicted"/>
<sequence length="53" mass="6161">YSNNRKRGALDVLESRMVISAFQLELRELRYDTFKAIIDNLHVLDLHVEVATS</sequence>
<accession>A0AAV4PBI6</accession>
<dbReference type="EMBL" id="BPLR01004263">
    <property type="protein sequence ID" value="GIX93531.1"/>
    <property type="molecule type" value="Genomic_DNA"/>
</dbReference>
<dbReference type="Proteomes" id="UP001054945">
    <property type="component" value="Unassembled WGS sequence"/>
</dbReference>
<name>A0AAV4PBI6_CAEEX</name>
<gene>
    <name evidence="1" type="ORF">CEXT_263941</name>
</gene>
<comment type="caution">
    <text evidence="1">The sequence shown here is derived from an EMBL/GenBank/DDBJ whole genome shotgun (WGS) entry which is preliminary data.</text>
</comment>
<organism evidence="1 2">
    <name type="scientific">Caerostris extrusa</name>
    <name type="common">Bark spider</name>
    <name type="synonym">Caerostris bankana</name>
    <dbReference type="NCBI Taxonomy" id="172846"/>
    <lineage>
        <taxon>Eukaryota</taxon>
        <taxon>Metazoa</taxon>
        <taxon>Ecdysozoa</taxon>
        <taxon>Arthropoda</taxon>
        <taxon>Chelicerata</taxon>
        <taxon>Arachnida</taxon>
        <taxon>Araneae</taxon>
        <taxon>Araneomorphae</taxon>
        <taxon>Entelegynae</taxon>
        <taxon>Araneoidea</taxon>
        <taxon>Araneidae</taxon>
        <taxon>Caerostris</taxon>
    </lineage>
</organism>
<evidence type="ECO:0000313" key="1">
    <source>
        <dbReference type="EMBL" id="GIX93531.1"/>
    </source>
</evidence>
<dbReference type="AlphaFoldDB" id="A0AAV4PBI6"/>
<feature type="non-terminal residue" evidence="1">
    <location>
        <position position="1"/>
    </location>
</feature>